<feature type="domain" description="NodB homology" evidence="1">
    <location>
        <begin position="16"/>
        <end position="281"/>
    </location>
</feature>
<dbReference type="RefSeq" id="WP_327600201.1">
    <property type="nucleotide sequence ID" value="NZ_JAYXHS010000003.1"/>
</dbReference>
<dbReference type="Pfam" id="PF01522">
    <property type="entry name" value="Polysacc_deac_1"/>
    <property type="match status" value="1"/>
</dbReference>
<evidence type="ECO:0000313" key="2">
    <source>
        <dbReference type="EMBL" id="MEC5387224.1"/>
    </source>
</evidence>
<dbReference type="SUPFAM" id="SSF88713">
    <property type="entry name" value="Glycoside hydrolase/deacetylase"/>
    <property type="match status" value="1"/>
</dbReference>
<dbReference type="PANTHER" id="PTHR47561">
    <property type="entry name" value="POLYSACCHARIDE DEACETYLASE FAMILY PROTEIN (AFU_ORTHOLOGUE AFUA_6G05030)"/>
    <property type="match status" value="1"/>
</dbReference>
<protein>
    <submittedName>
        <fullName evidence="2">XrtA system polysaccharide deacetylase</fullName>
    </submittedName>
</protein>
<dbReference type="CDD" id="cd10941">
    <property type="entry name" value="CE4_PuuE_HpPgdA_like_2"/>
    <property type="match status" value="1"/>
</dbReference>
<dbReference type="InterPro" id="IPR011330">
    <property type="entry name" value="Glyco_hydro/deAcase_b/a-brl"/>
</dbReference>
<dbReference type="InterPro" id="IPR022560">
    <property type="entry name" value="DUF3473"/>
</dbReference>
<dbReference type="InterPro" id="IPR002509">
    <property type="entry name" value="NODB_dom"/>
</dbReference>
<sequence>MINALTVDVEDYFQVSALAPHFPRSGWDAVPCRVEKNVDRILATLHEYGAKATFFTLGWLAERYPKLVRLIVMEGHELASHGYGHERATDQTRGAFLADIQLAKAVLEDIGGVEVRGYRAPSFSFSDKNPWAHDCLREIGYVYSSSVYPVVHDHYGMPDSPRFPYMHESGIVEIPVTTARVMGRNWPAGGGGYFRFLPYGASRWMIQRVNRADGKPAIFYFHPWEIDPEQPRVDAASAKTRFRHYVNLEKTESRLKNLLGDFQWGRIDEIFLDKQFKLAAV</sequence>
<accession>A0ABU6K6K4</accession>
<dbReference type="Gene3D" id="3.20.20.370">
    <property type="entry name" value="Glycoside hydrolase/deacetylase"/>
    <property type="match status" value="1"/>
</dbReference>
<keyword evidence="3" id="KW-1185">Reference proteome</keyword>
<dbReference type="Proteomes" id="UP001331561">
    <property type="component" value="Unassembled WGS sequence"/>
</dbReference>
<dbReference type="EMBL" id="JAYXHS010000003">
    <property type="protein sequence ID" value="MEC5387224.1"/>
    <property type="molecule type" value="Genomic_DNA"/>
</dbReference>
<gene>
    <name evidence="2" type="ORF">VVD49_15955</name>
</gene>
<dbReference type="InterPro" id="IPR014344">
    <property type="entry name" value="XrtA_polysacc_deacetyl"/>
</dbReference>
<dbReference type="InterPro" id="IPR045235">
    <property type="entry name" value="PuuE_HpPgdA-like"/>
</dbReference>
<evidence type="ECO:0000313" key="3">
    <source>
        <dbReference type="Proteomes" id="UP001331561"/>
    </source>
</evidence>
<dbReference type="NCBIfam" id="TIGR03006">
    <property type="entry name" value="pepcterm_polyde"/>
    <property type="match status" value="1"/>
</dbReference>
<evidence type="ECO:0000259" key="1">
    <source>
        <dbReference type="PROSITE" id="PS51677"/>
    </source>
</evidence>
<proteinExistence type="predicted"/>
<dbReference type="Pfam" id="PF11959">
    <property type="entry name" value="DUF3473"/>
    <property type="match status" value="1"/>
</dbReference>
<dbReference type="PROSITE" id="PS51677">
    <property type="entry name" value="NODB"/>
    <property type="match status" value="1"/>
</dbReference>
<comment type="caution">
    <text evidence="2">The sequence shown here is derived from an EMBL/GenBank/DDBJ whole genome shotgun (WGS) entry which is preliminary data.</text>
</comment>
<reference evidence="2 3" key="1">
    <citation type="submission" date="2024-01" db="EMBL/GenBank/DDBJ databases">
        <title>Uliginosibacterium soil sp. nov.</title>
        <authorList>
            <person name="Lv Y."/>
        </authorList>
    </citation>
    <scope>NUCLEOTIDE SEQUENCE [LARGE SCALE GENOMIC DNA]</scope>
    <source>
        <strain evidence="2 3">H3</strain>
    </source>
</reference>
<dbReference type="PANTHER" id="PTHR47561:SF1">
    <property type="entry name" value="POLYSACCHARIDE DEACETYLASE FAMILY PROTEIN (AFU_ORTHOLOGUE AFUA_6G05030)"/>
    <property type="match status" value="1"/>
</dbReference>
<organism evidence="2 3">
    <name type="scientific">Uliginosibacterium silvisoli</name>
    <dbReference type="NCBI Taxonomy" id="3114758"/>
    <lineage>
        <taxon>Bacteria</taxon>
        <taxon>Pseudomonadati</taxon>
        <taxon>Pseudomonadota</taxon>
        <taxon>Betaproteobacteria</taxon>
        <taxon>Rhodocyclales</taxon>
        <taxon>Zoogloeaceae</taxon>
        <taxon>Uliginosibacterium</taxon>
    </lineage>
</organism>
<name>A0ABU6K6K4_9RHOO</name>